<accession>W8EB92</accession>
<sequence length="161" mass="18513">MSFWVEARRVLCWWFGMWLFCRFGEYVLGYPDDVTDWSWTEAFVVAAVLVGYDAWRAGRPTERRHFDVRETTIPVVGLDPGTEVSVSVVAYREHWFRPDSVTEPLAKAFLTEPPGRMKLAVTHDLVTVHDEFGRFILSAPNPEHRTGPRMSVALLIQQVMA</sequence>
<evidence type="ECO:0000313" key="1">
    <source>
        <dbReference type="EMBL" id="AHJ88582.1"/>
    </source>
</evidence>
<evidence type="ECO:0000313" key="2">
    <source>
        <dbReference type="Proteomes" id="UP000203096"/>
    </source>
</evidence>
<gene>
    <name evidence="1" type="ORF">Jolie1_082</name>
</gene>
<name>W8EB92_9CAUD</name>
<dbReference type="GeneID" id="18505946"/>
<organism evidence="1 2">
    <name type="scientific">Mycobacterium phage Julie1</name>
    <dbReference type="NCBI Taxonomy" id="1463812"/>
    <lineage>
        <taxon>Viruses</taxon>
        <taxon>Duplodnaviria</taxon>
        <taxon>Heunggongvirae</taxon>
        <taxon>Uroviricota</taxon>
        <taxon>Caudoviricetes</taxon>
        <taxon>Bclasvirinae</taxon>
        <taxon>Julieunavirus</taxon>
        <taxon>Julieunavirus julie1</taxon>
    </lineage>
</organism>
<keyword evidence="2" id="KW-1185">Reference proteome</keyword>
<dbReference type="Proteomes" id="UP000203096">
    <property type="component" value="Segment"/>
</dbReference>
<dbReference type="EMBL" id="KJ433976">
    <property type="protein sequence ID" value="AHJ88582.1"/>
    <property type="molecule type" value="Genomic_DNA"/>
</dbReference>
<proteinExistence type="predicted"/>
<dbReference type="KEGG" id="vg:18505946"/>
<protein>
    <submittedName>
        <fullName evidence="1">Uncharacterized protein</fullName>
    </submittedName>
</protein>
<reference evidence="1 2" key="1">
    <citation type="journal article" date="2014" name="Genome Announc.">
        <title>Complete genome sequences of nine mycobacteriophages.</title>
        <authorList>
            <person name="Franceschelli J.J."/>
            <person name="Suarez C.A."/>
            <person name="Teran L."/>
            <person name="Raya R.R."/>
            <person name="Morbidoni H.R."/>
        </authorList>
    </citation>
    <scope>NUCLEOTIDE SEQUENCE [LARGE SCALE GENOMIC DNA]</scope>
</reference>
<dbReference type="RefSeq" id="YP_009009282.1">
    <property type="nucleotide sequence ID" value="NC_023600.1"/>
</dbReference>